<protein>
    <submittedName>
        <fullName evidence="2">Arc family DNA-binding protein</fullName>
    </submittedName>
</protein>
<dbReference type="GO" id="GO:0003677">
    <property type="term" value="F:DNA binding"/>
    <property type="evidence" value="ECO:0007669"/>
    <property type="project" value="UniProtKB-KW"/>
</dbReference>
<evidence type="ECO:0000313" key="3">
    <source>
        <dbReference type="Proteomes" id="UP000662914"/>
    </source>
</evidence>
<dbReference type="AlphaFoldDB" id="A0A809R3C8"/>
<dbReference type="KEGG" id="ddz:DSYM_27480"/>
<dbReference type="EMBL" id="AP021857">
    <property type="protein sequence ID" value="BBO22049.1"/>
    <property type="molecule type" value="Genomic_DNA"/>
</dbReference>
<sequence length="49" mass="5296">MRDTHYGEAWVMAGIKDGHWPPQPGDSEPIPGIGLAAKRQAQAGKGRKK</sequence>
<evidence type="ECO:0000313" key="2">
    <source>
        <dbReference type="EMBL" id="BBO22049.1"/>
    </source>
</evidence>
<reference evidence="2" key="1">
    <citation type="journal article" name="DNA Res.">
        <title>The physiological potential of anammox bacteria as revealed by their core genome structure.</title>
        <authorList>
            <person name="Okubo T."/>
            <person name="Toyoda A."/>
            <person name="Fukuhara K."/>
            <person name="Uchiyama I."/>
            <person name="Harigaya Y."/>
            <person name="Kuroiwa M."/>
            <person name="Suzuki T."/>
            <person name="Murakami Y."/>
            <person name="Suwa Y."/>
            <person name="Takami H."/>
        </authorList>
    </citation>
    <scope>NUCLEOTIDE SEQUENCE</scope>
    <source>
        <strain evidence="2">317325-3</strain>
    </source>
</reference>
<evidence type="ECO:0000256" key="1">
    <source>
        <dbReference type="SAM" id="MobiDB-lite"/>
    </source>
</evidence>
<dbReference type="Proteomes" id="UP000662914">
    <property type="component" value="Chromosome"/>
</dbReference>
<proteinExistence type="predicted"/>
<accession>A0A809R3C8</accession>
<keyword evidence="2" id="KW-0238">DNA-binding</keyword>
<feature type="region of interest" description="Disordered" evidence="1">
    <location>
        <begin position="17"/>
        <end position="49"/>
    </location>
</feature>
<name>A0A809R3C8_9PROT</name>
<gene>
    <name evidence="2" type="ORF">DSYM_27480</name>
</gene>
<organism evidence="2 3">
    <name type="scientific">Candidatus Desulfobacillus denitrificans</name>
    <dbReference type="NCBI Taxonomy" id="2608985"/>
    <lineage>
        <taxon>Bacteria</taxon>
        <taxon>Pseudomonadati</taxon>
        <taxon>Pseudomonadota</taxon>
        <taxon>Betaproteobacteria</taxon>
        <taxon>Candidatus Desulfobacillus</taxon>
    </lineage>
</organism>